<dbReference type="InterPro" id="IPR005119">
    <property type="entry name" value="LysR_subst-bd"/>
</dbReference>
<dbReference type="SUPFAM" id="SSF53850">
    <property type="entry name" value="Periplasmic binding protein-like II"/>
    <property type="match status" value="1"/>
</dbReference>
<dbReference type="Proteomes" id="UP001549257">
    <property type="component" value="Unassembled WGS sequence"/>
</dbReference>
<evidence type="ECO:0000256" key="4">
    <source>
        <dbReference type="ARBA" id="ARBA00023163"/>
    </source>
</evidence>
<keyword evidence="4" id="KW-0804">Transcription</keyword>
<proteinExistence type="inferred from homology"/>
<gene>
    <name evidence="6" type="ORF">ABIE21_003106</name>
</gene>
<feature type="domain" description="HTH lysR-type" evidence="5">
    <location>
        <begin position="1"/>
        <end position="59"/>
    </location>
</feature>
<keyword evidence="3 6" id="KW-0238">DNA-binding</keyword>
<evidence type="ECO:0000256" key="2">
    <source>
        <dbReference type="ARBA" id="ARBA00023015"/>
    </source>
</evidence>
<dbReference type="SUPFAM" id="SSF46785">
    <property type="entry name" value="Winged helix' DNA-binding domain"/>
    <property type="match status" value="1"/>
</dbReference>
<dbReference type="PANTHER" id="PTHR30346:SF0">
    <property type="entry name" value="HCA OPERON TRANSCRIPTIONAL ACTIVATOR HCAR"/>
    <property type="match status" value="1"/>
</dbReference>
<dbReference type="Gene3D" id="1.10.10.10">
    <property type="entry name" value="Winged helix-like DNA-binding domain superfamily/Winged helix DNA-binding domain"/>
    <property type="match status" value="1"/>
</dbReference>
<dbReference type="GO" id="GO:0003677">
    <property type="term" value="F:DNA binding"/>
    <property type="evidence" value="ECO:0007669"/>
    <property type="project" value="UniProtKB-KW"/>
</dbReference>
<accession>A0ABV2QRC0</accession>
<dbReference type="PANTHER" id="PTHR30346">
    <property type="entry name" value="TRANSCRIPTIONAL DUAL REGULATOR HCAR-RELATED"/>
    <property type="match status" value="1"/>
</dbReference>
<reference evidence="6 7" key="1">
    <citation type="submission" date="2024-06" db="EMBL/GenBank/DDBJ databases">
        <title>Sorghum-associated microbial communities from plants grown in Nebraska, USA.</title>
        <authorList>
            <person name="Schachtman D."/>
        </authorList>
    </citation>
    <scope>NUCLEOTIDE SEQUENCE [LARGE SCALE GENOMIC DNA]</scope>
    <source>
        <strain evidence="6 7">2857</strain>
    </source>
</reference>
<evidence type="ECO:0000313" key="6">
    <source>
        <dbReference type="EMBL" id="MET4583580.1"/>
    </source>
</evidence>
<protein>
    <submittedName>
        <fullName evidence="6">DNA-binding transcriptional LysR family regulator</fullName>
    </submittedName>
</protein>
<dbReference type="EMBL" id="JBEPSJ010000004">
    <property type="protein sequence ID" value="MET4583580.1"/>
    <property type="molecule type" value="Genomic_DNA"/>
</dbReference>
<dbReference type="InterPro" id="IPR036388">
    <property type="entry name" value="WH-like_DNA-bd_sf"/>
</dbReference>
<comment type="caution">
    <text evidence="6">The sequence shown here is derived from an EMBL/GenBank/DDBJ whole genome shotgun (WGS) entry which is preliminary data.</text>
</comment>
<comment type="similarity">
    <text evidence="1">Belongs to the LysR transcriptional regulatory family.</text>
</comment>
<dbReference type="Pfam" id="PF00126">
    <property type="entry name" value="HTH_1"/>
    <property type="match status" value="1"/>
</dbReference>
<dbReference type="PRINTS" id="PR00039">
    <property type="entry name" value="HTHLYSR"/>
</dbReference>
<dbReference type="InterPro" id="IPR000847">
    <property type="entry name" value="LysR_HTH_N"/>
</dbReference>
<keyword evidence="7" id="KW-1185">Reference proteome</keyword>
<dbReference type="Gene3D" id="3.40.190.10">
    <property type="entry name" value="Periplasmic binding protein-like II"/>
    <property type="match status" value="2"/>
</dbReference>
<name>A0ABV2QRC0_9MICO</name>
<dbReference type="RefSeq" id="WP_354025748.1">
    <property type="nucleotide sequence ID" value="NZ_JBEPSJ010000004.1"/>
</dbReference>
<dbReference type="InterPro" id="IPR036390">
    <property type="entry name" value="WH_DNA-bd_sf"/>
</dbReference>
<evidence type="ECO:0000256" key="1">
    <source>
        <dbReference type="ARBA" id="ARBA00009437"/>
    </source>
</evidence>
<sequence length="302" mass="32552">MYSLTQLECFVAVAEELHFGAAAERLRMTQPPLSRQIQILERELDTMLFTRTSRSVQLTPAGQSLLPNARRILDLVAKSAVDVRRVASGAAGTLTIAYTAMAAQSALPVFLRTAAAQIPDVTLVLRELVSTDQMDELAKGTVDLGLLRPIVARSGIQSRSITTERMIAAVPADSRIATLPGAMSLIEFADERLLTYAPAEARYFHDLVLTLFTAAGVAPTIVQYASQVPALLALVQAGLGVALVPESARRFAPDGVVFKDLDTRAPMNKFNSVGLSVAWADDNTNPALRPALDMLMHLTPDE</sequence>
<keyword evidence="2" id="KW-0805">Transcription regulation</keyword>
<dbReference type="Pfam" id="PF03466">
    <property type="entry name" value="LysR_substrate"/>
    <property type="match status" value="1"/>
</dbReference>
<organism evidence="6 7">
    <name type="scientific">Conyzicola nivalis</name>
    <dbReference type="NCBI Taxonomy" id="1477021"/>
    <lineage>
        <taxon>Bacteria</taxon>
        <taxon>Bacillati</taxon>
        <taxon>Actinomycetota</taxon>
        <taxon>Actinomycetes</taxon>
        <taxon>Micrococcales</taxon>
        <taxon>Microbacteriaceae</taxon>
        <taxon>Conyzicola</taxon>
    </lineage>
</organism>
<evidence type="ECO:0000313" key="7">
    <source>
        <dbReference type="Proteomes" id="UP001549257"/>
    </source>
</evidence>
<evidence type="ECO:0000259" key="5">
    <source>
        <dbReference type="PROSITE" id="PS50931"/>
    </source>
</evidence>
<dbReference type="PROSITE" id="PS50931">
    <property type="entry name" value="HTH_LYSR"/>
    <property type="match status" value="1"/>
</dbReference>
<evidence type="ECO:0000256" key="3">
    <source>
        <dbReference type="ARBA" id="ARBA00023125"/>
    </source>
</evidence>